<dbReference type="Pfam" id="PF03928">
    <property type="entry name" value="HbpS-like"/>
    <property type="match status" value="1"/>
</dbReference>
<comment type="caution">
    <text evidence="1">The sequence shown here is derived from an EMBL/GenBank/DDBJ whole genome shotgun (WGS) entry which is preliminary data.</text>
</comment>
<dbReference type="PANTHER" id="PTHR28255:SF1">
    <property type="entry name" value="UPF0303 PROTEIN YBR137W"/>
    <property type="match status" value="1"/>
</dbReference>
<dbReference type="GO" id="GO:0006620">
    <property type="term" value="P:post-translational protein targeting to endoplasmic reticulum membrane"/>
    <property type="evidence" value="ECO:0007669"/>
    <property type="project" value="TreeGrafter"/>
</dbReference>
<dbReference type="PIRSF" id="PIRSF008757">
    <property type="entry name" value="UCP008757"/>
    <property type="match status" value="1"/>
</dbReference>
<protein>
    <recommendedName>
        <fullName evidence="3">DUF967 domain protein</fullName>
    </recommendedName>
</protein>
<organism evidence="1 2">
    <name type="scientific">Rhodotorula paludigena</name>
    <dbReference type="NCBI Taxonomy" id="86838"/>
    <lineage>
        <taxon>Eukaryota</taxon>
        <taxon>Fungi</taxon>
        <taxon>Dikarya</taxon>
        <taxon>Basidiomycota</taxon>
        <taxon>Pucciniomycotina</taxon>
        <taxon>Microbotryomycetes</taxon>
        <taxon>Sporidiobolales</taxon>
        <taxon>Sporidiobolaceae</taxon>
        <taxon>Rhodotorula</taxon>
    </lineage>
</organism>
<evidence type="ECO:0008006" key="3">
    <source>
        <dbReference type="Google" id="ProtNLM"/>
    </source>
</evidence>
<dbReference type="Proteomes" id="UP001342314">
    <property type="component" value="Unassembled WGS sequence"/>
</dbReference>
<keyword evidence="2" id="KW-1185">Reference proteome</keyword>
<dbReference type="InterPro" id="IPR038084">
    <property type="entry name" value="PduO/GlcC-like_sf"/>
</dbReference>
<dbReference type="InterPro" id="IPR005624">
    <property type="entry name" value="PduO/GlcC-like"/>
</dbReference>
<name>A0AAV5GGI2_9BASI</name>
<dbReference type="GO" id="GO:0072380">
    <property type="term" value="C:TRC complex"/>
    <property type="evidence" value="ECO:0007669"/>
    <property type="project" value="TreeGrafter"/>
</dbReference>
<dbReference type="EMBL" id="BQKY01000002">
    <property type="protein sequence ID" value="GJN87698.1"/>
    <property type="molecule type" value="Genomic_DNA"/>
</dbReference>
<dbReference type="InterPro" id="IPR010371">
    <property type="entry name" value="YBR137W-like"/>
</dbReference>
<evidence type="ECO:0000313" key="2">
    <source>
        <dbReference type="Proteomes" id="UP001342314"/>
    </source>
</evidence>
<dbReference type="SUPFAM" id="SSF143744">
    <property type="entry name" value="GlcG-like"/>
    <property type="match status" value="1"/>
</dbReference>
<sequence>MSYDAAAVAKHEELRLVTFSSEVAFTLGVRLREHLRSKFPGEPAIIDIRAAASEQQYFFATCAEGSVLDQMRWAQRKRNVVLRWGKSTASMNIKTNGGNIPAHYGLNTDDYACHGGGFPIRVQGVEPLVGVICVSGLKQEDDHQVIVDVLSELIEEQEKEKAAKTAK</sequence>
<dbReference type="PANTHER" id="PTHR28255">
    <property type="match status" value="1"/>
</dbReference>
<gene>
    <name evidence="1" type="ORF">Rhopal_000653-T1</name>
</gene>
<proteinExistence type="predicted"/>
<accession>A0AAV5GGI2</accession>
<dbReference type="Gene3D" id="3.30.450.150">
    <property type="entry name" value="Haem-degrading domain"/>
    <property type="match status" value="1"/>
</dbReference>
<dbReference type="AlphaFoldDB" id="A0AAV5GGI2"/>
<evidence type="ECO:0000313" key="1">
    <source>
        <dbReference type="EMBL" id="GJN87698.1"/>
    </source>
</evidence>
<reference evidence="1 2" key="1">
    <citation type="submission" date="2021-12" db="EMBL/GenBank/DDBJ databases">
        <title>High titer production of polyol ester of fatty acids by Rhodotorula paludigena BS15 towards product separation-free biomass refinery.</title>
        <authorList>
            <person name="Mano J."/>
            <person name="Ono H."/>
            <person name="Tanaka T."/>
            <person name="Naito K."/>
            <person name="Sushida H."/>
            <person name="Ike M."/>
            <person name="Tokuyasu K."/>
            <person name="Kitaoka M."/>
        </authorList>
    </citation>
    <scope>NUCLEOTIDE SEQUENCE [LARGE SCALE GENOMIC DNA]</scope>
    <source>
        <strain evidence="1 2">BS15</strain>
    </source>
</reference>